<evidence type="ECO:0000313" key="4">
    <source>
        <dbReference type="Proteomes" id="UP000738349"/>
    </source>
</evidence>
<dbReference type="Proteomes" id="UP000738349">
    <property type="component" value="Unassembled WGS sequence"/>
</dbReference>
<evidence type="ECO:0000256" key="1">
    <source>
        <dbReference type="SAM" id="MobiDB-lite"/>
    </source>
</evidence>
<sequence>MRHEYINDWLEQLETPSEHSINTTPSCGPKHQQHHPPSPPESQKRRRSMSESAPPEPKRQRVHEDPNKTPRGSSSRQGVGAFRTGSPTTSLPPPSEPQSQSQSQASGRSSPTKALASLEINPDGIKGRTLSLGDPRMPQKLTELLMELQMTTTSGFGLISSDYKAEIREEAKRDPNFHLFLDHMFANSKIRDRIGPTPPVHLVTHLVAEAAECQLSRQNEAGWNMMVHHPLLLTAIYGPRRQDQLVGFAPCTTAKIIKEYVSTASQPKMVDFCVYMNSTVDEAASDAVQILRRMLPAGVINHTDFHPLRDRPIAISIETKSRGRAQSETAELQLGTWHAAQWRFLEDLVSRTGGSLDGLPFLPAVIVQGHVWSFAATTREGHRTDLWTEYCFGSTSDVAGVYKAIWGLQRLALWAREVYWPWFKKNGLGVKDDEEHIPNSAA</sequence>
<comment type="caution">
    <text evidence="3">The sequence shown here is derived from an EMBL/GenBank/DDBJ whole genome shotgun (WGS) entry which is preliminary data.</text>
</comment>
<accession>A0A9P9ID31</accession>
<dbReference type="EMBL" id="JAGMUV010000029">
    <property type="protein sequence ID" value="KAH7116386.1"/>
    <property type="molecule type" value="Genomic_DNA"/>
</dbReference>
<reference evidence="3" key="1">
    <citation type="journal article" date="2021" name="Nat. Commun.">
        <title>Genetic determinants of endophytism in the Arabidopsis root mycobiome.</title>
        <authorList>
            <person name="Mesny F."/>
            <person name="Miyauchi S."/>
            <person name="Thiergart T."/>
            <person name="Pickel B."/>
            <person name="Atanasova L."/>
            <person name="Karlsson M."/>
            <person name="Huettel B."/>
            <person name="Barry K.W."/>
            <person name="Haridas S."/>
            <person name="Chen C."/>
            <person name="Bauer D."/>
            <person name="Andreopoulos W."/>
            <person name="Pangilinan J."/>
            <person name="LaButti K."/>
            <person name="Riley R."/>
            <person name="Lipzen A."/>
            <person name="Clum A."/>
            <person name="Drula E."/>
            <person name="Henrissat B."/>
            <person name="Kohler A."/>
            <person name="Grigoriev I.V."/>
            <person name="Martin F.M."/>
            <person name="Hacquard S."/>
        </authorList>
    </citation>
    <scope>NUCLEOTIDE SEQUENCE</scope>
    <source>
        <strain evidence="3">MPI-CAGE-AT-0147</strain>
    </source>
</reference>
<feature type="domain" description="PD-(D/E)XK nuclease-like" evidence="2">
    <location>
        <begin position="172"/>
        <end position="420"/>
    </location>
</feature>
<evidence type="ECO:0000259" key="2">
    <source>
        <dbReference type="Pfam" id="PF20516"/>
    </source>
</evidence>
<dbReference type="AlphaFoldDB" id="A0A9P9ID31"/>
<feature type="region of interest" description="Disordered" evidence="1">
    <location>
        <begin position="1"/>
        <end position="113"/>
    </location>
</feature>
<feature type="compositionally biased region" description="Low complexity" evidence="1">
    <location>
        <begin position="97"/>
        <end position="112"/>
    </location>
</feature>
<protein>
    <recommendedName>
        <fullName evidence="2">PD-(D/E)XK nuclease-like domain-containing protein</fullName>
    </recommendedName>
</protein>
<proteinExistence type="predicted"/>
<feature type="compositionally biased region" description="Basic and acidic residues" evidence="1">
    <location>
        <begin position="56"/>
        <end position="68"/>
    </location>
</feature>
<name>A0A9P9ID31_9HYPO</name>
<dbReference type="Pfam" id="PF20516">
    <property type="entry name" value="PDDEXK_12"/>
    <property type="match status" value="1"/>
</dbReference>
<keyword evidence="4" id="KW-1185">Reference proteome</keyword>
<dbReference type="OrthoDB" id="4161186at2759"/>
<organism evidence="3 4">
    <name type="scientific">Dactylonectria macrodidyma</name>
    <dbReference type="NCBI Taxonomy" id="307937"/>
    <lineage>
        <taxon>Eukaryota</taxon>
        <taxon>Fungi</taxon>
        <taxon>Dikarya</taxon>
        <taxon>Ascomycota</taxon>
        <taxon>Pezizomycotina</taxon>
        <taxon>Sordariomycetes</taxon>
        <taxon>Hypocreomycetidae</taxon>
        <taxon>Hypocreales</taxon>
        <taxon>Nectriaceae</taxon>
        <taxon>Dactylonectria</taxon>
    </lineage>
</organism>
<dbReference type="InterPro" id="IPR046797">
    <property type="entry name" value="PDDEXK_12"/>
</dbReference>
<feature type="compositionally biased region" description="Polar residues" evidence="1">
    <location>
        <begin position="14"/>
        <end position="26"/>
    </location>
</feature>
<gene>
    <name evidence="3" type="ORF">EDB81DRAFT_819279</name>
</gene>
<evidence type="ECO:0000313" key="3">
    <source>
        <dbReference type="EMBL" id="KAH7116386.1"/>
    </source>
</evidence>